<sequence length="159" mass="18089">MKALLLLSVLISLSSPALARIGETREQCEARYGKPVRNKEEEQTVHYEKAGYHIVCEFYEGKCEDISFNHVAQEGEGKPLPLSDNEVKVLMESNSGGIPWSLTIKEADGFEAWQWNELEAYFNERPVRYLFIATKASAARRRAKDAAEDEKARRNLKNP</sequence>
<evidence type="ECO:0000313" key="3">
    <source>
        <dbReference type="Proteomes" id="UP000321577"/>
    </source>
</evidence>
<keyword evidence="1" id="KW-0732">Signal</keyword>
<dbReference type="OrthoDB" id="193036at2"/>
<dbReference type="Proteomes" id="UP000321577">
    <property type="component" value="Unassembled WGS sequence"/>
</dbReference>
<dbReference type="AlphaFoldDB" id="A0A512MI44"/>
<keyword evidence="3" id="KW-1185">Reference proteome</keyword>
<proteinExistence type="predicted"/>
<feature type="signal peptide" evidence="1">
    <location>
        <begin position="1"/>
        <end position="19"/>
    </location>
</feature>
<feature type="chain" id="PRO_5022239262" evidence="1">
    <location>
        <begin position="20"/>
        <end position="159"/>
    </location>
</feature>
<reference evidence="2 3" key="1">
    <citation type="submission" date="2019-07" db="EMBL/GenBank/DDBJ databases">
        <title>Whole genome shotgun sequence of Brevifollis gellanilyticus NBRC 108608.</title>
        <authorList>
            <person name="Hosoyama A."/>
            <person name="Uohara A."/>
            <person name="Ohji S."/>
            <person name="Ichikawa N."/>
        </authorList>
    </citation>
    <scope>NUCLEOTIDE SEQUENCE [LARGE SCALE GENOMIC DNA]</scope>
    <source>
        <strain evidence="2 3">NBRC 108608</strain>
    </source>
</reference>
<name>A0A512MI44_9BACT</name>
<comment type="caution">
    <text evidence="2">The sequence shown here is derived from an EMBL/GenBank/DDBJ whole genome shotgun (WGS) entry which is preliminary data.</text>
</comment>
<dbReference type="EMBL" id="BKAG01000097">
    <property type="protein sequence ID" value="GEP46400.1"/>
    <property type="molecule type" value="Genomic_DNA"/>
</dbReference>
<gene>
    <name evidence="2" type="ORF">BGE01nite_56910</name>
</gene>
<dbReference type="RefSeq" id="WP_146856240.1">
    <property type="nucleotide sequence ID" value="NZ_BKAG01000097.1"/>
</dbReference>
<evidence type="ECO:0000256" key="1">
    <source>
        <dbReference type="SAM" id="SignalP"/>
    </source>
</evidence>
<protein>
    <submittedName>
        <fullName evidence="2">Uncharacterized protein</fullName>
    </submittedName>
</protein>
<accession>A0A512MI44</accession>
<evidence type="ECO:0000313" key="2">
    <source>
        <dbReference type="EMBL" id="GEP46400.1"/>
    </source>
</evidence>
<organism evidence="2 3">
    <name type="scientific">Brevifollis gellanilyticus</name>
    <dbReference type="NCBI Taxonomy" id="748831"/>
    <lineage>
        <taxon>Bacteria</taxon>
        <taxon>Pseudomonadati</taxon>
        <taxon>Verrucomicrobiota</taxon>
        <taxon>Verrucomicrobiia</taxon>
        <taxon>Verrucomicrobiales</taxon>
        <taxon>Verrucomicrobiaceae</taxon>
    </lineage>
</organism>